<organism evidence="2 3">
    <name type="scientific">Mucuna pruriens</name>
    <name type="common">Velvet bean</name>
    <name type="synonym">Dolichos pruriens</name>
    <dbReference type="NCBI Taxonomy" id="157652"/>
    <lineage>
        <taxon>Eukaryota</taxon>
        <taxon>Viridiplantae</taxon>
        <taxon>Streptophyta</taxon>
        <taxon>Embryophyta</taxon>
        <taxon>Tracheophyta</taxon>
        <taxon>Spermatophyta</taxon>
        <taxon>Magnoliopsida</taxon>
        <taxon>eudicotyledons</taxon>
        <taxon>Gunneridae</taxon>
        <taxon>Pentapetalae</taxon>
        <taxon>rosids</taxon>
        <taxon>fabids</taxon>
        <taxon>Fabales</taxon>
        <taxon>Fabaceae</taxon>
        <taxon>Papilionoideae</taxon>
        <taxon>50 kb inversion clade</taxon>
        <taxon>NPAAA clade</taxon>
        <taxon>indigoferoid/millettioid clade</taxon>
        <taxon>Phaseoleae</taxon>
        <taxon>Mucuna</taxon>
    </lineage>
</organism>
<dbReference type="PANTHER" id="PTHR35046:SF9">
    <property type="entry name" value="RNA-DIRECTED DNA POLYMERASE"/>
    <property type="match status" value="1"/>
</dbReference>
<dbReference type="Gene3D" id="3.10.10.10">
    <property type="entry name" value="HIV Type 1 Reverse Transcriptase, subunit A, domain 1"/>
    <property type="match status" value="1"/>
</dbReference>
<proteinExistence type="predicted"/>
<sequence>MKSIMRRRFVPSHYHRDLHRKLQSLTQGSIIVENYYKEMEIAMIKANMEEDHEATMARFIGGLKKEIVDTVKLQHYMEIEDFLHKAIQVERQLKSKNSSKFASSSSSPWRSIWKNNKVVTNPKEDIKVKYSNAPPKEEHITSQCPNKRAMVMLDNGEIESESSSDDEMAPLEDCSDVEVVEPVSGDILVIRRTLSIQPKEGGDMEQHEHICHTRCHINDKEFTDVFPDEVSHGLPPLKGIEHQLDLIPGCPIPNRPAYRTNLEETKEIQKQSGYNQIRMKEGDERKIGFKAKYGLYEWLVMPFGLTNAPSTFM</sequence>
<dbReference type="EMBL" id="QJKJ01007915">
    <property type="protein sequence ID" value="RDX81478.1"/>
    <property type="molecule type" value="Genomic_DNA"/>
</dbReference>
<dbReference type="InterPro" id="IPR043502">
    <property type="entry name" value="DNA/RNA_pol_sf"/>
</dbReference>
<dbReference type="SUPFAM" id="SSF56672">
    <property type="entry name" value="DNA/RNA polymerases"/>
    <property type="match status" value="1"/>
</dbReference>
<dbReference type="PANTHER" id="PTHR35046">
    <property type="entry name" value="ZINC KNUCKLE (CCHC-TYPE) FAMILY PROTEIN"/>
    <property type="match status" value="1"/>
</dbReference>
<dbReference type="Pfam" id="PF03732">
    <property type="entry name" value="Retrotrans_gag"/>
    <property type="match status" value="1"/>
</dbReference>
<feature type="domain" description="Retrotransposon gag" evidence="1">
    <location>
        <begin position="1"/>
        <end position="64"/>
    </location>
</feature>
<keyword evidence="3" id="KW-1185">Reference proteome</keyword>
<evidence type="ECO:0000259" key="1">
    <source>
        <dbReference type="Pfam" id="PF03732"/>
    </source>
</evidence>
<dbReference type="AlphaFoldDB" id="A0A371FT38"/>
<dbReference type="OrthoDB" id="785668at2759"/>
<name>A0A371FT38_MUCPR</name>
<dbReference type="InterPro" id="IPR005162">
    <property type="entry name" value="Retrotrans_gag_dom"/>
</dbReference>
<dbReference type="InterPro" id="IPR043128">
    <property type="entry name" value="Rev_trsase/Diguanyl_cyclase"/>
</dbReference>
<evidence type="ECO:0000313" key="3">
    <source>
        <dbReference type="Proteomes" id="UP000257109"/>
    </source>
</evidence>
<dbReference type="Proteomes" id="UP000257109">
    <property type="component" value="Unassembled WGS sequence"/>
</dbReference>
<dbReference type="STRING" id="157652.A0A371FT38"/>
<gene>
    <name evidence="2" type="ORF">CR513_37834</name>
</gene>
<evidence type="ECO:0000313" key="2">
    <source>
        <dbReference type="EMBL" id="RDX81478.1"/>
    </source>
</evidence>
<feature type="non-terminal residue" evidence="2">
    <location>
        <position position="313"/>
    </location>
</feature>
<comment type="caution">
    <text evidence="2">The sequence shown here is derived from an EMBL/GenBank/DDBJ whole genome shotgun (WGS) entry which is preliminary data.</text>
</comment>
<feature type="non-terminal residue" evidence="2">
    <location>
        <position position="1"/>
    </location>
</feature>
<dbReference type="Gene3D" id="3.30.70.270">
    <property type="match status" value="1"/>
</dbReference>
<reference evidence="2" key="1">
    <citation type="submission" date="2018-05" db="EMBL/GenBank/DDBJ databases">
        <title>Draft genome of Mucuna pruriens seed.</title>
        <authorList>
            <person name="Nnadi N.E."/>
            <person name="Vos R."/>
            <person name="Hasami M.H."/>
            <person name="Devisetty U.K."/>
            <person name="Aguiy J.C."/>
        </authorList>
    </citation>
    <scope>NUCLEOTIDE SEQUENCE [LARGE SCALE GENOMIC DNA]</scope>
    <source>
        <strain evidence="2">JCA_2017</strain>
    </source>
</reference>
<accession>A0A371FT38</accession>
<protein>
    <recommendedName>
        <fullName evidence="1">Retrotransposon gag domain-containing protein</fullName>
    </recommendedName>
</protein>